<feature type="region of interest" description="Disordered" evidence="6">
    <location>
        <begin position="57"/>
        <end position="201"/>
    </location>
</feature>
<feature type="binding site" evidence="5">
    <location>
        <position position="508"/>
    </location>
    <ligand>
        <name>Zn(2+)</name>
        <dbReference type="ChEBI" id="CHEBI:29105"/>
    </ligand>
</feature>
<dbReference type="PANTHER" id="PTHR46015">
    <property type="entry name" value="ZGC:172121"/>
    <property type="match status" value="1"/>
</dbReference>
<dbReference type="InterPro" id="IPR036589">
    <property type="entry name" value="HCY_dom_sf"/>
</dbReference>
<evidence type="ECO:0000256" key="6">
    <source>
        <dbReference type="SAM" id="MobiDB-lite"/>
    </source>
</evidence>
<feature type="region of interest" description="Disordered" evidence="6">
    <location>
        <begin position="207"/>
        <end position="226"/>
    </location>
</feature>
<dbReference type="InterPro" id="IPR003726">
    <property type="entry name" value="HCY_dom"/>
</dbReference>
<evidence type="ECO:0000256" key="2">
    <source>
        <dbReference type="ARBA" id="ARBA00022679"/>
    </source>
</evidence>
<dbReference type="OrthoDB" id="261426at2759"/>
<feature type="compositionally biased region" description="Polar residues" evidence="6">
    <location>
        <begin position="102"/>
        <end position="135"/>
    </location>
</feature>
<dbReference type="Proteomes" id="UP000183567">
    <property type="component" value="Unassembled WGS sequence"/>
</dbReference>
<proteinExistence type="predicted"/>
<comment type="caution">
    <text evidence="8">The sequence shown here is derived from an EMBL/GenBank/DDBJ whole genome shotgun (WGS) entry which is preliminary data.</text>
</comment>
<dbReference type="GO" id="GO:0033528">
    <property type="term" value="P:S-methylmethionine cycle"/>
    <property type="evidence" value="ECO:0007669"/>
    <property type="project" value="TreeGrafter"/>
</dbReference>
<dbReference type="EMBL" id="LVVM01002662">
    <property type="protein sequence ID" value="OJA16301.1"/>
    <property type="molecule type" value="Genomic_DNA"/>
</dbReference>
<evidence type="ECO:0000313" key="9">
    <source>
        <dbReference type="Proteomes" id="UP000183567"/>
    </source>
</evidence>
<dbReference type="SUPFAM" id="SSF82282">
    <property type="entry name" value="Homocysteine S-methyltransferase"/>
    <property type="match status" value="1"/>
</dbReference>
<feature type="compositionally biased region" description="Basic and acidic residues" evidence="6">
    <location>
        <begin position="144"/>
        <end position="153"/>
    </location>
</feature>
<dbReference type="PROSITE" id="PS50970">
    <property type="entry name" value="HCY"/>
    <property type="match status" value="1"/>
</dbReference>
<evidence type="ECO:0000256" key="3">
    <source>
        <dbReference type="ARBA" id="ARBA00022723"/>
    </source>
</evidence>
<protein>
    <recommendedName>
        <fullName evidence="7">Hcy-binding domain-containing protein</fullName>
    </recommendedName>
</protein>
<dbReference type="Gene3D" id="3.20.20.330">
    <property type="entry name" value="Homocysteine-binding-like domain"/>
    <property type="match status" value="1"/>
</dbReference>
<keyword evidence="1 5" id="KW-0489">Methyltransferase</keyword>
<sequence length="602" mass="65595">MWDTLRSLLLACKNRKEQENWVVPFHLATSISKFQARAQQLGQGSNSDEIQVLIRSLTEPSMSQAGTTATINGDSLPERPAHLPARPQTERPPLKRPDMTKPSHTSTGGMASNPRPATQTRDPGSITPSKRSLNSGEAPHIKRAKIEITEERQLTPSLLSRMTKPVADDTEKTLRRRGAAGKKHVLEDSSEPDKHPMGGYSIKGAAAHAERGEELGDPAPKSSSLLDRLHRSEGIDGATTMLEDSTLLADGGLGTTLEDHFHLPISHTPLWSARVILDAPDTLQQAHLEFLEAGARVLLTATYQAAFASFEKAGYSREVATENMRNAVHIADQARHQFCKEHSDVHPQDILIALSLGPFGSTVSPMQDFGGIYPPPYGPRAYSDSEENITSFGDDTEGKNDSIKALARFHEDRLRVFTSDKGTWDKVDFVAFETVPLVREVDAIRQAMYNMKESISPKPWWITATFPDGKCPETRQPGGDHLTASTVANAMLQSIGDMPVPNGIGINCTALAFLPELLQDFERANTDVNKRPFLVLQPNGGGGFNLSTQAFVEAADGEGGDRWAEVLASMVREAKGRGWKNIIFGGCCKTGPGDIRALGKAM</sequence>
<dbReference type="InterPro" id="IPR051486">
    <property type="entry name" value="Hcy_S-methyltransferase"/>
</dbReference>
<feature type="domain" description="Hcy-binding" evidence="7">
    <location>
        <begin position="235"/>
        <end position="602"/>
    </location>
</feature>
<evidence type="ECO:0000256" key="5">
    <source>
        <dbReference type="PROSITE-ProRule" id="PRU00333"/>
    </source>
</evidence>
<dbReference type="GO" id="GO:0009086">
    <property type="term" value="P:methionine biosynthetic process"/>
    <property type="evidence" value="ECO:0007669"/>
    <property type="project" value="TreeGrafter"/>
</dbReference>
<keyword evidence="4 5" id="KW-0862">Zinc</keyword>
<reference evidence="8 9" key="1">
    <citation type="submission" date="2016-03" db="EMBL/GenBank/DDBJ databases">
        <title>Comparative genomics of the ectomycorrhizal sister species Rhizopogon vinicolor and Rhizopogon vesiculosus (Basidiomycota: Boletales) reveals a divergence of the mating type B locus.</title>
        <authorList>
            <person name="Mujic A.B."/>
            <person name="Kuo A."/>
            <person name="Tritt A."/>
            <person name="Lipzen A."/>
            <person name="Chen C."/>
            <person name="Johnson J."/>
            <person name="Sharma A."/>
            <person name="Barry K."/>
            <person name="Grigoriev I.V."/>
            <person name="Spatafora J.W."/>
        </authorList>
    </citation>
    <scope>NUCLEOTIDE SEQUENCE [LARGE SCALE GENOMIC DNA]</scope>
    <source>
        <strain evidence="8 9">AM-OR11-056</strain>
    </source>
</reference>
<evidence type="ECO:0000256" key="1">
    <source>
        <dbReference type="ARBA" id="ARBA00022603"/>
    </source>
</evidence>
<feature type="binding site" evidence="5">
    <location>
        <position position="587"/>
    </location>
    <ligand>
        <name>Zn(2+)</name>
        <dbReference type="ChEBI" id="CHEBI:29105"/>
    </ligand>
</feature>
<dbReference type="STRING" id="180088.A0A1J8Q5K3"/>
<organism evidence="8 9">
    <name type="scientific">Rhizopogon vesiculosus</name>
    <dbReference type="NCBI Taxonomy" id="180088"/>
    <lineage>
        <taxon>Eukaryota</taxon>
        <taxon>Fungi</taxon>
        <taxon>Dikarya</taxon>
        <taxon>Basidiomycota</taxon>
        <taxon>Agaricomycotina</taxon>
        <taxon>Agaricomycetes</taxon>
        <taxon>Agaricomycetidae</taxon>
        <taxon>Boletales</taxon>
        <taxon>Suillineae</taxon>
        <taxon>Rhizopogonaceae</taxon>
        <taxon>Rhizopogon</taxon>
    </lineage>
</organism>
<dbReference type="PANTHER" id="PTHR46015:SF1">
    <property type="entry name" value="HOMOCYSTEINE S-METHYLTRANSFERASE-LIKE ISOFORM 1"/>
    <property type="match status" value="1"/>
</dbReference>
<evidence type="ECO:0000259" key="7">
    <source>
        <dbReference type="PROSITE" id="PS50970"/>
    </source>
</evidence>
<feature type="compositionally biased region" description="Basic and acidic residues" evidence="6">
    <location>
        <begin position="88"/>
        <end position="101"/>
    </location>
</feature>
<keyword evidence="9" id="KW-1185">Reference proteome</keyword>
<keyword evidence="3 5" id="KW-0479">Metal-binding</keyword>
<name>A0A1J8Q5K3_9AGAM</name>
<gene>
    <name evidence="8" type="ORF">AZE42_03376</name>
</gene>
<keyword evidence="2 5" id="KW-0808">Transferase</keyword>
<evidence type="ECO:0000313" key="8">
    <source>
        <dbReference type="EMBL" id="OJA16301.1"/>
    </source>
</evidence>
<dbReference type="GO" id="GO:0046872">
    <property type="term" value="F:metal ion binding"/>
    <property type="evidence" value="ECO:0007669"/>
    <property type="project" value="UniProtKB-KW"/>
</dbReference>
<dbReference type="GO" id="GO:0008898">
    <property type="term" value="F:S-adenosylmethionine-homocysteine S-methyltransferase activity"/>
    <property type="evidence" value="ECO:0007669"/>
    <property type="project" value="TreeGrafter"/>
</dbReference>
<dbReference type="AlphaFoldDB" id="A0A1J8Q5K3"/>
<feature type="compositionally biased region" description="Polar residues" evidence="6">
    <location>
        <begin position="58"/>
        <end position="73"/>
    </location>
</feature>
<evidence type="ECO:0000256" key="4">
    <source>
        <dbReference type="ARBA" id="ARBA00022833"/>
    </source>
</evidence>
<accession>A0A1J8Q5K3</accession>
<comment type="cofactor">
    <cofactor evidence="5">
        <name>Zn(2+)</name>
        <dbReference type="ChEBI" id="CHEBI:29105"/>
    </cofactor>
</comment>
<feature type="compositionally biased region" description="Basic residues" evidence="6">
    <location>
        <begin position="174"/>
        <end position="183"/>
    </location>
</feature>
<dbReference type="GO" id="GO:0032259">
    <property type="term" value="P:methylation"/>
    <property type="evidence" value="ECO:0007669"/>
    <property type="project" value="UniProtKB-KW"/>
</dbReference>
<feature type="binding site" evidence="5">
    <location>
        <position position="588"/>
    </location>
    <ligand>
        <name>Zn(2+)</name>
        <dbReference type="ChEBI" id="CHEBI:29105"/>
    </ligand>
</feature>
<feature type="compositionally biased region" description="Basic and acidic residues" evidence="6">
    <location>
        <begin position="184"/>
        <end position="196"/>
    </location>
</feature>
<dbReference type="Pfam" id="PF02574">
    <property type="entry name" value="S-methyl_trans"/>
    <property type="match status" value="1"/>
</dbReference>